<dbReference type="InterPro" id="IPR052518">
    <property type="entry name" value="CHR_Transporter"/>
</dbReference>
<dbReference type="InterPro" id="IPR003370">
    <property type="entry name" value="Chromate_transpt"/>
</dbReference>
<reference evidence="8 9" key="1">
    <citation type="submission" date="2019-12" db="EMBL/GenBank/DDBJ databases">
        <authorList>
            <person name="Yang R."/>
        </authorList>
    </citation>
    <scope>NUCLEOTIDE SEQUENCE [LARGE SCALE GENOMIC DNA]</scope>
    <source>
        <strain evidence="8 9">DONG20-135</strain>
    </source>
</reference>
<keyword evidence="9" id="KW-1185">Reference proteome</keyword>
<dbReference type="AlphaFoldDB" id="A0A6N8U9P2"/>
<name>A0A6N8U9P2_9FIRM</name>
<dbReference type="Proteomes" id="UP000434036">
    <property type="component" value="Unassembled WGS sequence"/>
</dbReference>
<dbReference type="PANTHER" id="PTHR43663">
    <property type="entry name" value="CHROMATE TRANSPORT PROTEIN-RELATED"/>
    <property type="match status" value="1"/>
</dbReference>
<comment type="caution">
    <text evidence="8">The sequence shown here is derived from an EMBL/GenBank/DDBJ whole genome shotgun (WGS) entry which is preliminary data.</text>
</comment>
<evidence type="ECO:0000256" key="7">
    <source>
        <dbReference type="SAM" id="Phobius"/>
    </source>
</evidence>
<keyword evidence="5 7" id="KW-1133">Transmembrane helix</keyword>
<accession>A0A6N8U9P2</accession>
<evidence type="ECO:0000256" key="4">
    <source>
        <dbReference type="ARBA" id="ARBA00022692"/>
    </source>
</evidence>
<organism evidence="8 9">
    <name type="scientific">Copranaerobaculum intestinale</name>
    <dbReference type="NCBI Taxonomy" id="2692629"/>
    <lineage>
        <taxon>Bacteria</taxon>
        <taxon>Bacillati</taxon>
        <taxon>Bacillota</taxon>
        <taxon>Erysipelotrichia</taxon>
        <taxon>Erysipelotrichales</taxon>
        <taxon>Erysipelotrichaceae</taxon>
        <taxon>Copranaerobaculum</taxon>
    </lineage>
</organism>
<keyword evidence="4 7" id="KW-0812">Transmembrane</keyword>
<dbReference type="Pfam" id="PF02417">
    <property type="entry name" value="Chromate_transp"/>
    <property type="match status" value="1"/>
</dbReference>
<keyword evidence="6 7" id="KW-0472">Membrane</keyword>
<feature type="transmembrane region" description="Helical" evidence="7">
    <location>
        <begin position="80"/>
        <end position="104"/>
    </location>
</feature>
<protein>
    <submittedName>
        <fullName evidence="8">Chromate transporter</fullName>
    </submittedName>
</protein>
<dbReference type="GO" id="GO:0015109">
    <property type="term" value="F:chromate transmembrane transporter activity"/>
    <property type="evidence" value="ECO:0007669"/>
    <property type="project" value="InterPro"/>
</dbReference>
<dbReference type="GO" id="GO:0005886">
    <property type="term" value="C:plasma membrane"/>
    <property type="evidence" value="ECO:0007669"/>
    <property type="project" value="UniProtKB-SubCell"/>
</dbReference>
<evidence type="ECO:0000313" key="9">
    <source>
        <dbReference type="Proteomes" id="UP000434036"/>
    </source>
</evidence>
<dbReference type="EMBL" id="WUUQ01000002">
    <property type="protein sequence ID" value="MXQ73299.1"/>
    <property type="molecule type" value="Genomic_DNA"/>
</dbReference>
<proteinExistence type="inferred from homology"/>
<evidence type="ECO:0000256" key="6">
    <source>
        <dbReference type="ARBA" id="ARBA00023136"/>
    </source>
</evidence>
<dbReference type="RefSeq" id="WP_160624760.1">
    <property type="nucleotide sequence ID" value="NZ_WUUQ01000002.1"/>
</dbReference>
<gene>
    <name evidence="8" type="ORF">GSF08_05035</name>
</gene>
<evidence type="ECO:0000313" key="8">
    <source>
        <dbReference type="EMBL" id="MXQ73299.1"/>
    </source>
</evidence>
<feature type="transmembrane region" description="Helical" evidence="7">
    <location>
        <begin position="110"/>
        <end position="132"/>
    </location>
</feature>
<comment type="subcellular location">
    <subcellularLocation>
        <location evidence="1">Cell membrane</location>
        <topology evidence="1">Multi-pass membrane protein</topology>
    </subcellularLocation>
</comment>
<evidence type="ECO:0000256" key="5">
    <source>
        <dbReference type="ARBA" id="ARBA00022989"/>
    </source>
</evidence>
<keyword evidence="3" id="KW-1003">Cell membrane</keyword>
<feature type="transmembrane region" description="Helical" evidence="7">
    <location>
        <begin position="166"/>
        <end position="181"/>
    </location>
</feature>
<feature type="transmembrane region" description="Helical" evidence="7">
    <location>
        <begin position="12"/>
        <end position="30"/>
    </location>
</feature>
<comment type="similarity">
    <text evidence="2">Belongs to the chromate ion transporter (CHR) (TC 2.A.51) family.</text>
</comment>
<dbReference type="PANTHER" id="PTHR43663:SF1">
    <property type="entry name" value="CHROMATE TRANSPORTER"/>
    <property type="match status" value="1"/>
</dbReference>
<reference evidence="8 9" key="2">
    <citation type="submission" date="2020-01" db="EMBL/GenBank/DDBJ databases">
        <title>Clostridiaceae sp. nov. isolated from the gut of human by culturomics.</title>
        <authorList>
            <person name="Chang Y."/>
        </authorList>
    </citation>
    <scope>NUCLEOTIDE SEQUENCE [LARGE SCALE GENOMIC DNA]</scope>
    <source>
        <strain evidence="8 9">DONG20-135</strain>
    </source>
</reference>
<sequence>MDQQPFTYRKLFTSTFFLSAFTFGGGYVIVPLMRKKFVEQLQWIDEEEMMDMVAISQSAPGAMAVNTSIMTGYRLAGIKGVLVSVTGTVLPPLLILSLISYFYIAFRENAVIGAVMKGMQAGVAAVIVDVVINMGQNVVKEKDILSDLLMIAVFLITYLLEVNVAVMIAFAAIIGVVRFYYEKRKAA</sequence>
<evidence type="ECO:0000256" key="3">
    <source>
        <dbReference type="ARBA" id="ARBA00022475"/>
    </source>
</evidence>
<evidence type="ECO:0000256" key="2">
    <source>
        <dbReference type="ARBA" id="ARBA00005262"/>
    </source>
</evidence>
<evidence type="ECO:0000256" key="1">
    <source>
        <dbReference type="ARBA" id="ARBA00004651"/>
    </source>
</evidence>